<keyword evidence="2" id="KW-0436">Ligase</keyword>
<dbReference type="RefSeq" id="WP_184083281.1">
    <property type="nucleotide sequence ID" value="NZ_JACHIJ010000002.1"/>
</dbReference>
<protein>
    <submittedName>
        <fullName evidence="2">2'-5' RNA ligase</fullName>
        <ecNumber evidence="2">6.5.1.-</ecNumber>
    </submittedName>
</protein>
<evidence type="ECO:0000313" key="3">
    <source>
        <dbReference type="Proteomes" id="UP000521227"/>
    </source>
</evidence>
<gene>
    <name evidence="2" type="ORF">HNQ36_001362</name>
</gene>
<dbReference type="EC" id="6.5.1.-" evidence="2"/>
<dbReference type="InterPro" id="IPR004175">
    <property type="entry name" value="RNA_CPDase"/>
</dbReference>
<dbReference type="GO" id="GO:0016874">
    <property type="term" value="F:ligase activity"/>
    <property type="evidence" value="ECO:0007669"/>
    <property type="project" value="UniProtKB-KW"/>
</dbReference>
<dbReference type="InterPro" id="IPR009097">
    <property type="entry name" value="Cyclic_Pdiesterase"/>
</dbReference>
<dbReference type="Gene3D" id="3.90.1140.10">
    <property type="entry name" value="Cyclic phosphodiesterase"/>
    <property type="match status" value="1"/>
</dbReference>
<evidence type="ECO:0000313" key="2">
    <source>
        <dbReference type="EMBL" id="MBB5051408.1"/>
    </source>
</evidence>
<dbReference type="GO" id="GO:0004113">
    <property type="term" value="F:2',3'-cyclic-nucleotide 3'-phosphodiesterase activity"/>
    <property type="evidence" value="ECO:0007669"/>
    <property type="project" value="InterPro"/>
</dbReference>
<dbReference type="Proteomes" id="UP000521227">
    <property type="component" value="Unassembled WGS sequence"/>
</dbReference>
<organism evidence="2 3">
    <name type="scientific">Afipia massiliensis</name>
    <dbReference type="NCBI Taxonomy" id="211460"/>
    <lineage>
        <taxon>Bacteria</taxon>
        <taxon>Pseudomonadati</taxon>
        <taxon>Pseudomonadota</taxon>
        <taxon>Alphaproteobacteria</taxon>
        <taxon>Hyphomicrobiales</taxon>
        <taxon>Nitrobacteraceae</taxon>
        <taxon>Afipia</taxon>
    </lineage>
</organism>
<dbReference type="PANTHER" id="PTHR35561:SF1">
    <property type="entry name" value="RNA 2',3'-CYCLIC PHOSPHODIESTERASE"/>
    <property type="match status" value="1"/>
</dbReference>
<comment type="caution">
    <text evidence="2">The sequence shown here is derived from an EMBL/GenBank/DDBJ whole genome shotgun (WGS) entry which is preliminary data.</text>
</comment>
<name>A0A840N0B0_9BRAD</name>
<dbReference type="EMBL" id="JACHIJ010000002">
    <property type="protein sequence ID" value="MBB5051408.1"/>
    <property type="molecule type" value="Genomic_DNA"/>
</dbReference>
<accession>A0A840N0B0</accession>
<sequence length="195" mass="22027">MSEQLVFPGFPMPRAMTDRLFFAVVPPAVEQGRIMQRIQLLRAELGLTGQPLLASCLHISLHGLGDYWAGLPEALVEAAMRAGGNVSTPPFEISFERAMSFYRRQRTRAFVLRTRDDTAALSCLHRALGDCMKAQGLGNRVASHFTPHMTLLYDVRLVDEHVIEPLRWDVTELVLVHSLLGRRKHVHLAHWPLRS</sequence>
<dbReference type="PANTHER" id="PTHR35561">
    <property type="entry name" value="RNA 2',3'-CYCLIC PHOSPHODIESTERASE"/>
    <property type="match status" value="1"/>
</dbReference>
<dbReference type="GO" id="GO:0008664">
    <property type="term" value="F:RNA 2',3'-cyclic 3'-phosphodiesterase activity"/>
    <property type="evidence" value="ECO:0007669"/>
    <property type="project" value="InterPro"/>
</dbReference>
<dbReference type="SUPFAM" id="SSF55144">
    <property type="entry name" value="LigT-like"/>
    <property type="match status" value="1"/>
</dbReference>
<keyword evidence="1" id="KW-0378">Hydrolase</keyword>
<evidence type="ECO:0000256" key="1">
    <source>
        <dbReference type="ARBA" id="ARBA00022801"/>
    </source>
</evidence>
<dbReference type="AlphaFoldDB" id="A0A840N0B0"/>
<proteinExistence type="predicted"/>
<reference evidence="2 3" key="1">
    <citation type="submission" date="2020-08" db="EMBL/GenBank/DDBJ databases">
        <title>Genomic Encyclopedia of Type Strains, Phase IV (KMG-IV): sequencing the most valuable type-strain genomes for metagenomic binning, comparative biology and taxonomic classification.</title>
        <authorList>
            <person name="Goeker M."/>
        </authorList>
    </citation>
    <scope>NUCLEOTIDE SEQUENCE [LARGE SCALE GENOMIC DNA]</scope>
    <source>
        <strain evidence="2 3">DSM 17498</strain>
    </source>
</reference>
<dbReference type="Pfam" id="PF13563">
    <property type="entry name" value="2_5_RNA_ligase2"/>
    <property type="match status" value="1"/>
</dbReference>